<evidence type="ECO:0000313" key="9">
    <source>
        <dbReference type="EMBL" id="KAF4380781.1"/>
    </source>
</evidence>
<dbReference type="GO" id="GO:0016042">
    <property type="term" value="P:lipid catabolic process"/>
    <property type="evidence" value="ECO:0007669"/>
    <property type="project" value="UniProtKB-UniRule"/>
</dbReference>
<feature type="active site" description="Nucleophile" evidence="6">
    <location>
        <position position="69"/>
    </location>
</feature>
<keyword evidence="4 6" id="KW-0442">Lipid degradation</keyword>
<dbReference type="AlphaFoldDB" id="A0A7J6GCV0"/>
<evidence type="ECO:0000256" key="5">
    <source>
        <dbReference type="ARBA" id="ARBA00023098"/>
    </source>
</evidence>
<comment type="domain">
    <text evidence="7">The nitrogen atoms of the two glycine residues in the GGXR motif define the oxyanion hole, and stabilize the oxyanion that forms during the nucleophilic attack by the catalytic serine during substrate cleavage.</text>
</comment>
<gene>
    <name evidence="9" type="ORF">F8388_017135</name>
    <name evidence="10" type="ORF">G4B88_017406</name>
</gene>
<proteinExistence type="inferred from homology"/>
<dbReference type="Pfam" id="PF01734">
    <property type="entry name" value="Patatin"/>
    <property type="match status" value="1"/>
</dbReference>
<feature type="active site" description="Proton acceptor" evidence="6">
    <location>
        <position position="219"/>
    </location>
</feature>
<dbReference type="InterPro" id="IPR016035">
    <property type="entry name" value="Acyl_Trfase/lysoPLipase"/>
</dbReference>
<organism evidence="9 11">
    <name type="scientific">Cannabis sativa</name>
    <name type="common">Hemp</name>
    <name type="synonym">Marijuana</name>
    <dbReference type="NCBI Taxonomy" id="3483"/>
    <lineage>
        <taxon>Eukaryota</taxon>
        <taxon>Viridiplantae</taxon>
        <taxon>Streptophyta</taxon>
        <taxon>Embryophyta</taxon>
        <taxon>Tracheophyta</taxon>
        <taxon>Spermatophyta</taxon>
        <taxon>Magnoliopsida</taxon>
        <taxon>eudicotyledons</taxon>
        <taxon>Gunneridae</taxon>
        <taxon>Pentapetalae</taxon>
        <taxon>rosids</taxon>
        <taxon>fabids</taxon>
        <taxon>Rosales</taxon>
        <taxon>Cannabaceae</taxon>
        <taxon>Cannabis</taxon>
    </lineage>
</organism>
<accession>A0A7J6GCV0</accession>
<feature type="short sequence motif" description="GXGXXG" evidence="6">
    <location>
        <begin position="28"/>
        <end position="33"/>
    </location>
</feature>
<dbReference type="Gene3D" id="3.40.1090.10">
    <property type="entry name" value="Cytosolic phospholipase A2 catalytic domain"/>
    <property type="match status" value="1"/>
</dbReference>
<dbReference type="PANTHER" id="PTHR32176:SF92">
    <property type="entry name" value="XYLOSE ISOMERASE"/>
    <property type="match status" value="1"/>
</dbReference>
<dbReference type="PROSITE" id="PS51635">
    <property type="entry name" value="PNPLA"/>
    <property type="match status" value="1"/>
</dbReference>
<name>A0A7J6GCV0_CANSA</name>
<evidence type="ECO:0000256" key="3">
    <source>
        <dbReference type="ARBA" id="ARBA00022821"/>
    </source>
</evidence>
<keyword evidence="3" id="KW-0611">Plant defense</keyword>
<feature type="domain" description="PNPLA" evidence="8">
    <location>
        <begin position="24"/>
        <end position="232"/>
    </location>
</feature>
<evidence type="ECO:0000256" key="4">
    <source>
        <dbReference type="ARBA" id="ARBA00022963"/>
    </source>
</evidence>
<dbReference type="EMBL" id="JAATIP010000064">
    <property type="protein sequence ID" value="KAF4380781.1"/>
    <property type="molecule type" value="Genomic_DNA"/>
</dbReference>
<comment type="function">
    <text evidence="7">Lipolytic acyl hydrolase (LAH).</text>
</comment>
<dbReference type="EMBL" id="JAATIQ010000009">
    <property type="protein sequence ID" value="KAF4401894.1"/>
    <property type="molecule type" value="Genomic_DNA"/>
</dbReference>
<keyword evidence="5 6" id="KW-0443">Lipid metabolism</keyword>
<evidence type="ECO:0000256" key="7">
    <source>
        <dbReference type="RuleBase" id="RU361262"/>
    </source>
</evidence>
<feature type="short sequence motif" description="DGA/G" evidence="6">
    <location>
        <begin position="219"/>
        <end position="221"/>
    </location>
</feature>
<evidence type="ECO:0000256" key="2">
    <source>
        <dbReference type="ARBA" id="ARBA00022801"/>
    </source>
</evidence>
<dbReference type="EC" id="3.1.1.-" evidence="7"/>
<evidence type="ECO:0000256" key="1">
    <source>
        <dbReference type="ARBA" id="ARBA00010240"/>
    </source>
</evidence>
<dbReference type="GO" id="GO:0006952">
    <property type="term" value="P:defense response"/>
    <property type="evidence" value="ECO:0007669"/>
    <property type="project" value="UniProtKB-KW"/>
</dbReference>
<evidence type="ECO:0000313" key="10">
    <source>
        <dbReference type="EMBL" id="KAF4401894.1"/>
    </source>
</evidence>
<sequence>MAGITSTKFKNNLPPKYGNIITILSIDGGGIRGIIPGVILSKLESHLQEVDDNKDARVADYFDVIAGTSTGGLITGMLTAPDPNNRPLFAAKDVVPFYLQHSSKIFPQTRGIFADTINTVKALGGPKYDGKYLHDLISKNLSGVKLHQTLTNVVIPTFDINKLQPVIFSSYQIETSRVLDASLSDICIGTSAAPTFLPAHFFTNKDDESGITQEFNLIDGGIAANNPALVAMSEVTRQIIRKNPEFSTEKPVDYNRFLVISIGTGSKRNEQKYTAKMASKWGIISWIFNNGSTPIIDCYSEASADMVHYHNSVVFQAFQSQHSYLRIDDDTLKGDVASVDIATEENLNKLVEVGQNLLNKPASRLNVDTGLYEPIPNAGTNDQALKRFAELLSEEKKRRESNAAAEQK</sequence>
<dbReference type="Proteomes" id="UP000525078">
    <property type="component" value="Unassembled WGS sequence"/>
</dbReference>
<reference evidence="11 12" key="1">
    <citation type="journal article" date="2020" name="bioRxiv">
        <title>Sequence and annotation of 42 cannabis genomes reveals extensive copy number variation in cannabinoid synthesis and pathogen resistance genes.</title>
        <authorList>
            <person name="Mckernan K.J."/>
            <person name="Helbert Y."/>
            <person name="Kane L.T."/>
            <person name="Ebling H."/>
            <person name="Zhang L."/>
            <person name="Liu B."/>
            <person name="Eaton Z."/>
            <person name="Mclaughlin S."/>
            <person name="Kingan S."/>
            <person name="Baybayan P."/>
            <person name="Concepcion G."/>
            <person name="Jordan M."/>
            <person name="Riva A."/>
            <person name="Barbazuk W."/>
            <person name="Harkins T."/>
        </authorList>
    </citation>
    <scope>NUCLEOTIDE SEQUENCE [LARGE SCALE GENOMIC DNA]</scope>
    <source>
        <strain evidence="11 12">cv. Jamaican Lion 4</strain>
        <strain evidence="10">Father</strain>
        <strain evidence="9">Mother</strain>
        <tissue evidence="9">Leaf</tissue>
    </source>
</reference>
<keyword evidence="2 6" id="KW-0378">Hydrolase</keyword>
<evidence type="ECO:0000259" key="8">
    <source>
        <dbReference type="PROSITE" id="PS51635"/>
    </source>
</evidence>
<dbReference type="GO" id="GO:0004620">
    <property type="term" value="F:phospholipase activity"/>
    <property type="evidence" value="ECO:0007669"/>
    <property type="project" value="TreeGrafter"/>
</dbReference>
<evidence type="ECO:0000313" key="11">
    <source>
        <dbReference type="Proteomes" id="UP000525078"/>
    </source>
</evidence>
<feature type="short sequence motif" description="GXSXG" evidence="6">
    <location>
        <begin position="67"/>
        <end position="71"/>
    </location>
</feature>
<evidence type="ECO:0000313" key="12">
    <source>
        <dbReference type="Proteomes" id="UP000583929"/>
    </source>
</evidence>
<keyword evidence="12" id="KW-1185">Reference proteome</keyword>
<protein>
    <recommendedName>
        <fullName evidence="7">Patatin</fullName>
        <ecNumber evidence="7">3.1.1.-</ecNumber>
    </recommendedName>
</protein>
<dbReference type="GO" id="GO:0047372">
    <property type="term" value="F:monoacylglycerol lipase activity"/>
    <property type="evidence" value="ECO:0007669"/>
    <property type="project" value="TreeGrafter"/>
</dbReference>
<comment type="similarity">
    <text evidence="1 7">Belongs to the patatin family.</text>
</comment>
<dbReference type="Proteomes" id="UP000583929">
    <property type="component" value="Unassembled WGS sequence"/>
</dbReference>
<dbReference type="CDD" id="cd07214">
    <property type="entry name" value="Pat17_isozyme_like"/>
    <property type="match status" value="1"/>
</dbReference>
<evidence type="ECO:0000256" key="6">
    <source>
        <dbReference type="PROSITE-ProRule" id="PRU01161"/>
    </source>
</evidence>
<dbReference type="FunFam" id="3.40.1090.10:FF:000005">
    <property type="entry name" value="Patatin"/>
    <property type="match status" value="1"/>
</dbReference>
<dbReference type="PANTHER" id="PTHR32176">
    <property type="entry name" value="XYLOSE ISOMERASE"/>
    <property type="match status" value="1"/>
</dbReference>
<comment type="caution">
    <text evidence="9">The sequence shown here is derived from an EMBL/GenBank/DDBJ whole genome shotgun (WGS) entry which is preliminary data.</text>
</comment>
<dbReference type="InterPro" id="IPR002641">
    <property type="entry name" value="PNPLA_dom"/>
</dbReference>
<dbReference type="SUPFAM" id="SSF52151">
    <property type="entry name" value="FabD/lysophospholipase-like"/>
    <property type="match status" value="1"/>
</dbReference>